<reference evidence="2 3" key="1">
    <citation type="journal article" date="2021" name="Microb. Ecol.">
        <title>Candidatus Mesenet longicola: Novel Endosymbionts of Brontispa longissima that Induce Cytoplasmic Incompatibility.</title>
        <authorList>
            <person name="Takano S."/>
            <person name="Gotoh Y."/>
            <person name="Hayashi T."/>
        </authorList>
    </citation>
    <scope>NUCLEOTIDE SEQUENCE [LARGE SCALE GENOMIC DNA]</scope>
    <source>
        <strain evidence="2">L5</strain>
    </source>
</reference>
<proteinExistence type="predicted"/>
<evidence type="ECO:0000313" key="2">
    <source>
        <dbReference type="EMBL" id="GHM59647.1"/>
    </source>
</evidence>
<sequence>MYIDEAGVDNRLYSEYGREERKFMHGQKRERISMIGKWMKRNFIAPITFTGGCDKYVFNAWLEQILLPKLPVG</sequence>
<dbReference type="AlphaFoldDB" id="A0A8J3HUT0"/>
<comment type="caution">
    <text evidence="2">The sequence shown here is derived from an EMBL/GenBank/DDBJ whole genome shotgun (WGS) entry which is preliminary data.</text>
</comment>
<gene>
    <name evidence="2" type="ORF">sL5_06400</name>
</gene>
<dbReference type="Proteomes" id="UP000637906">
    <property type="component" value="Unassembled WGS sequence"/>
</dbReference>
<feature type="domain" description="Tc1-like transposase DDE" evidence="1">
    <location>
        <begin position="4"/>
        <end position="69"/>
    </location>
</feature>
<dbReference type="Pfam" id="PF13358">
    <property type="entry name" value="DDE_3"/>
    <property type="match status" value="1"/>
</dbReference>
<protein>
    <recommendedName>
        <fullName evidence="1">Tc1-like transposase DDE domain-containing protein</fullName>
    </recommendedName>
</protein>
<evidence type="ECO:0000259" key="1">
    <source>
        <dbReference type="Pfam" id="PF13358"/>
    </source>
</evidence>
<organism evidence="2 3">
    <name type="scientific">Candidatus Mesenet longicola</name>
    <dbReference type="NCBI Taxonomy" id="1892558"/>
    <lineage>
        <taxon>Bacteria</taxon>
        <taxon>Pseudomonadati</taxon>
        <taxon>Pseudomonadota</taxon>
        <taxon>Alphaproteobacteria</taxon>
        <taxon>Rickettsiales</taxon>
        <taxon>Anaplasmataceae</taxon>
        <taxon>Candidatus Mesenet</taxon>
    </lineage>
</organism>
<dbReference type="EMBL" id="BNGU01000024">
    <property type="protein sequence ID" value="GHM59647.1"/>
    <property type="molecule type" value="Genomic_DNA"/>
</dbReference>
<name>A0A8J3HUT0_9RICK</name>
<evidence type="ECO:0000313" key="3">
    <source>
        <dbReference type="Proteomes" id="UP000637906"/>
    </source>
</evidence>
<accession>A0A8J3HUT0</accession>
<keyword evidence="3" id="KW-1185">Reference proteome</keyword>
<dbReference type="InterPro" id="IPR038717">
    <property type="entry name" value="Tc1-like_DDE_dom"/>
</dbReference>